<evidence type="ECO:0000313" key="2">
    <source>
        <dbReference type="EMBL" id="ETL47406.1"/>
    </source>
</evidence>
<dbReference type="EMBL" id="KI684753">
    <property type="protein sequence ID" value="ETK94013.1"/>
    <property type="molecule type" value="Genomic_DNA"/>
</dbReference>
<proteinExistence type="predicted"/>
<accession>W2JLW4</accession>
<reference evidence="2 3" key="2">
    <citation type="submission" date="2013-11" db="EMBL/GenBank/DDBJ databases">
        <title>The Genome Sequence of Phytophthora parasitica CJ05E6.</title>
        <authorList>
            <consortium name="The Broad Institute Genomics Platform"/>
            <person name="Russ C."/>
            <person name="Tyler B."/>
            <person name="Panabieres F."/>
            <person name="Shan W."/>
            <person name="Tripathy S."/>
            <person name="Grunwald N."/>
            <person name="Machado M."/>
            <person name="Johnson C.S."/>
            <person name="Arredondo F."/>
            <person name="Hong C."/>
            <person name="Coffey M."/>
            <person name="Young S.K."/>
            <person name="Zeng Q."/>
            <person name="Gargeya S."/>
            <person name="Fitzgerald M."/>
            <person name="Abouelleil A."/>
            <person name="Alvarado L."/>
            <person name="Chapman S.B."/>
            <person name="Gainer-Dewar J."/>
            <person name="Goldberg J."/>
            <person name="Griggs A."/>
            <person name="Gujja S."/>
            <person name="Hansen M."/>
            <person name="Howarth C."/>
            <person name="Imamovic A."/>
            <person name="Ireland A."/>
            <person name="Larimer J."/>
            <person name="McCowan C."/>
            <person name="Murphy C."/>
            <person name="Pearson M."/>
            <person name="Poon T.W."/>
            <person name="Priest M."/>
            <person name="Roberts A."/>
            <person name="Saif S."/>
            <person name="Shea T."/>
            <person name="Sykes S."/>
            <person name="Wortman J."/>
            <person name="Nusbaum C."/>
            <person name="Birren B."/>
        </authorList>
    </citation>
    <scope>NUCLEOTIDE SEQUENCE [LARGE SCALE GENOMIC DNA]</scope>
    <source>
        <strain evidence="2 3">CJ05E6</strain>
    </source>
</reference>
<dbReference type="AlphaFoldDB" id="W2JLW4"/>
<dbReference type="Proteomes" id="UP000053236">
    <property type="component" value="Unassembled WGS sequence"/>
</dbReference>
<protein>
    <submittedName>
        <fullName evidence="2">Uncharacterized protein</fullName>
    </submittedName>
</protein>
<dbReference type="Proteomes" id="UP000053864">
    <property type="component" value="Unassembled WGS sequence"/>
</dbReference>
<name>W2JLW4_PHYNI</name>
<reference evidence="1" key="1">
    <citation type="submission" date="2013-11" db="EMBL/GenBank/DDBJ databases">
        <title>The Genome Sequence of Phytophthora parasitica CJ02B3.</title>
        <authorList>
            <consortium name="The Broad Institute Genomics Platform"/>
            <person name="Russ C."/>
            <person name="Tyler B."/>
            <person name="Panabieres F."/>
            <person name="Shan W."/>
            <person name="Tripathy S."/>
            <person name="Grunwald N."/>
            <person name="Machado M."/>
            <person name="Johnson C.S."/>
            <person name="Arredondo F."/>
            <person name="Hong C."/>
            <person name="Coffey M."/>
            <person name="Young S.K."/>
            <person name="Zeng Q."/>
            <person name="Gargeya S."/>
            <person name="Fitzgerald M."/>
            <person name="Abouelleil A."/>
            <person name="Alvarado L."/>
            <person name="Chapman S.B."/>
            <person name="Gainer-Dewar J."/>
            <person name="Goldberg J."/>
            <person name="Griggs A."/>
            <person name="Gujja S."/>
            <person name="Hansen M."/>
            <person name="Howarth C."/>
            <person name="Imamovic A."/>
            <person name="Ireland A."/>
            <person name="Larimer J."/>
            <person name="McCowan C."/>
            <person name="Murphy C."/>
            <person name="Pearson M."/>
            <person name="Poon T.W."/>
            <person name="Priest M."/>
            <person name="Roberts A."/>
            <person name="Saif S."/>
            <person name="Shea T."/>
            <person name="Sykes S."/>
            <person name="Wortman J."/>
            <person name="Nusbaum C."/>
            <person name="Birren B."/>
        </authorList>
    </citation>
    <scope>NUCLEOTIDE SEQUENCE [LARGE SCALE GENOMIC DNA]</scope>
    <source>
        <strain evidence="1">CJ02B3</strain>
    </source>
</reference>
<evidence type="ECO:0000313" key="3">
    <source>
        <dbReference type="Proteomes" id="UP000053864"/>
    </source>
</evidence>
<organism evidence="2 3">
    <name type="scientific">Phytophthora nicotianae</name>
    <name type="common">Potato buckeye rot agent</name>
    <name type="synonym">Phytophthora parasitica</name>
    <dbReference type="NCBI Taxonomy" id="4792"/>
    <lineage>
        <taxon>Eukaryota</taxon>
        <taxon>Sar</taxon>
        <taxon>Stramenopiles</taxon>
        <taxon>Oomycota</taxon>
        <taxon>Peronosporomycetes</taxon>
        <taxon>Peronosporales</taxon>
        <taxon>Peronosporaceae</taxon>
        <taxon>Phytophthora</taxon>
    </lineage>
</organism>
<dbReference type="EMBL" id="KI671251">
    <property type="protein sequence ID" value="ETL47406.1"/>
    <property type="molecule type" value="Genomic_DNA"/>
</dbReference>
<dbReference type="VEuPathDB" id="FungiDB:PPTG_20293"/>
<evidence type="ECO:0000313" key="1">
    <source>
        <dbReference type="EMBL" id="ETK94013.1"/>
    </source>
</evidence>
<sequence>MPSPRKTDKEPIHHEYVGIPTSLHVVPLLRAGYENVMYLKQPLHPKFYKTRKTLLFVNMFGQPDLARFWNNGYVVGRVTQTDIATLRESVKETEWEIADGFWHALTSLTGGDAQAAHKDFPTFETAHAQLRKGMPPAFVIMAFMGETPLHTHPGRADCRGA</sequence>
<gene>
    <name evidence="1" type="ORF">L915_02871</name>
    <name evidence="2" type="ORF">L916_02848</name>
</gene>